<dbReference type="Pfam" id="PF01420">
    <property type="entry name" value="Methylase_S"/>
    <property type="match status" value="2"/>
</dbReference>
<dbReference type="GO" id="GO:0009307">
    <property type="term" value="P:DNA restriction-modification system"/>
    <property type="evidence" value="ECO:0007669"/>
    <property type="project" value="UniProtKB-KW"/>
</dbReference>
<reference evidence="6 7" key="1">
    <citation type="journal article" date="2019" name="Syst. Appl. Microbiol.">
        <title>Characterization of Bifidobacterium species in feaces of the Egyptian fruit bat: Description of B. vespertilionis sp. nov. and B. rousetti sp. nov.</title>
        <authorList>
            <person name="Modesto M."/>
            <person name="Satti M."/>
            <person name="Watanabe K."/>
            <person name="Puglisi E."/>
            <person name="Morelli L."/>
            <person name="Huang C.-H."/>
            <person name="Liou J.-S."/>
            <person name="Miyashita M."/>
            <person name="Tamura T."/>
            <person name="Saito S."/>
            <person name="Mori K."/>
            <person name="Huang L."/>
            <person name="Sciavilla P."/>
            <person name="Sandri C."/>
            <person name="Spiezio C."/>
            <person name="Vitali F."/>
            <person name="Cavalieri D."/>
            <person name="Perpetuini G."/>
            <person name="Tofalo R."/>
            <person name="Bonetti A."/>
            <person name="Arita M."/>
            <person name="Mattarelli P."/>
        </authorList>
    </citation>
    <scope>NUCLEOTIDE SEQUENCE [LARGE SCALE GENOMIC DNA]</scope>
    <source>
        <strain evidence="6 7">RST19</strain>
    </source>
</reference>
<evidence type="ECO:0000256" key="1">
    <source>
        <dbReference type="ARBA" id="ARBA00010923"/>
    </source>
</evidence>
<feature type="domain" description="Type I restriction modification DNA specificity" evidence="5">
    <location>
        <begin position="20"/>
        <end position="164"/>
    </location>
</feature>
<evidence type="ECO:0000256" key="3">
    <source>
        <dbReference type="ARBA" id="ARBA00023125"/>
    </source>
</evidence>
<keyword evidence="6" id="KW-0540">Nuclease</keyword>
<dbReference type="InterPro" id="IPR000055">
    <property type="entry name" value="Restrct_endonuc_typeI_TRD"/>
</dbReference>
<proteinExistence type="inferred from homology"/>
<dbReference type="EMBL" id="RZUG01000028">
    <property type="protein sequence ID" value="KAA8823122.1"/>
    <property type="molecule type" value="Genomic_DNA"/>
</dbReference>
<comment type="caution">
    <text evidence="6">The sequence shown here is derived from an EMBL/GenBank/DDBJ whole genome shotgun (WGS) entry which is preliminary data.</text>
</comment>
<evidence type="ECO:0000313" key="6">
    <source>
        <dbReference type="EMBL" id="KAA8823122.1"/>
    </source>
</evidence>
<dbReference type="Gene3D" id="3.90.220.20">
    <property type="entry name" value="DNA methylase specificity domains"/>
    <property type="match status" value="2"/>
</dbReference>
<gene>
    <name evidence="6" type="ORF">EMO92_10460</name>
</gene>
<protein>
    <submittedName>
        <fullName evidence="6">Restriction endonuclease subunit S</fullName>
    </submittedName>
</protein>
<dbReference type="GO" id="GO:0003677">
    <property type="term" value="F:DNA binding"/>
    <property type="evidence" value="ECO:0007669"/>
    <property type="project" value="UniProtKB-KW"/>
</dbReference>
<evidence type="ECO:0000256" key="4">
    <source>
        <dbReference type="ARBA" id="ARBA00038652"/>
    </source>
</evidence>
<accession>A0A5J5E2F7</accession>
<dbReference type="PANTHER" id="PTHR43140">
    <property type="entry name" value="TYPE-1 RESTRICTION ENZYME ECOKI SPECIFICITY PROTEIN"/>
    <property type="match status" value="1"/>
</dbReference>
<evidence type="ECO:0000259" key="5">
    <source>
        <dbReference type="Pfam" id="PF01420"/>
    </source>
</evidence>
<dbReference type="AlphaFoldDB" id="A0A5J5E2F7"/>
<dbReference type="Gene3D" id="1.10.287.1120">
    <property type="entry name" value="Bipartite methylase S protein"/>
    <property type="match status" value="1"/>
</dbReference>
<feature type="domain" description="Type I restriction modification DNA specificity" evidence="5">
    <location>
        <begin position="239"/>
        <end position="385"/>
    </location>
</feature>
<comment type="subunit">
    <text evidence="4">The methyltransferase is composed of M and S polypeptides.</text>
</comment>
<keyword evidence="6" id="KW-0378">Hydrolase</keyword>
<dbReference type="PANTHER" id="PTHR43140:SF1">
    <property type="entry name" value="TYPE I RESTRICTION ENZYME ECOKI SPECIFICITY SUBUNIT"/>
    <property type="match status" value="1"/>
</dbReference>
<organism evidence="6 7">
    <name type="scientific">Bifidobacterium reuteri</name>
    <dbReference type="NCBI Taxonomy" id="983706"/>
    <lineage>
        <taxon>Bacteria</taxon>
        <taxon>Bacillati</taxon>
        <taxon>Actinomycetota</taxon>
        <taxon>Actinomycetes</taxon>
        <taxon>Bifidobacteriales</taxon>
        <taxon>Bifidobacteriaceae</taxon>
        <taxon>Bifidobacterium</taxon>
    </lineage>
</organism>
<dbReference type="Proteomes" id="UP000326251">
    <property type="component" value="Unassembled WGS sequence"/>
</dbReference>
<name>A0A5J5E2F7_9BIFI</name>
<dbReference type="CDD" id="cd17266">
    <property type="entry name" value="RMtype1_S_Sau1132ORF3780P-TRD2-CR2_like"/>
    <property type="match status" value="1"/>
</dbReference>
<dbReference type="InterPro" id="IPR051212">
    <property type="entry name" value="Type-I_RE_S_subunit"/>
</dbReference>
<keyword evidence="6" id="KW-0255">Endonuclease</keyword>
<keyword evidence="2" id="KW-0680">Restriction system</keyword>
<keyword evidence="3" id="KW-0238">DNA-binding</keyword>
<dbReference type="InterPro" id="IPR044946">
    <property type="entry name" value="Restrct_endonuc_typeI_TRD_sf"/>
</dbReference>
<evidence type="ECO:0000313" key="7">
    <source>
        <dbReference type="Proteomes" id="UP000326251"/>
    </source>
</evidence>
<dbReference type="SUPFAM" id="SSF116734">
    <property type="entry name" value="DNA methylase specificity domain"/>
    <property type="match status" value="2"/>
</dbReference>
<dbReference type="GO" id="GO:0004519">
    <property type="term" value="F:endonuclease activity"/>
    <property type="evidence" value="ECO:0007669"/>
    <property type="project" value="UniProtKB-KW"/>
</dbReference>
<sequence length="415" mass="46513">MMERYSKYKDSGVDWIGEIPEGWKTTAIRHVLQLHSGSALPDDQYDAEGDFPVYGGGAIRGRANQCNVQGQTVIVSRQGATCGTTRFIGGNAWITEHALIAYFLDAMYNKRYFAYVLHAMNLGNLSMTAAQPGISASIVQNQHTPVPNHIEQQAIADYLDEKTAAIDAAVADVERSIELLNEYRQSVISEAVTKGLDPNAPMKDSGIDWIGQIPAHWLMLYPKKLFALRKDRAHADDQQLTASQKYGVISQKHFMELENQRVMSVITGSDILKHVEAGDFVISMRSFQGGLEYSYETGKISSAYVMVYPFTDQTYSEYYRHLFKTLNYIQALQSTSNLVRDGQALRYSNFTQVYLPVPPLNEQQGIAKYLNDYTNSIDSLIAQKQSLIVRLKEYRSSLISECVTGKVKVPGVKED</sequence>
<evidence type="ECO:0000256" key="2">
    <source>
        <dbReference type="ARBA" id="ARBA00022747"/>
    </source>
</evidence>
<comment type="similarity">
    <text evidence="1">Belongs to the type-I restriction system S methylase family.</text>
</comment>